<comment type="caution">
    <text evidence="10">The sequence shown here is derived from an EMBL/GenBank/DDBJ whole genome shotgun (WGS) entry which is preliminary data.</text>
</comment>
<evidence type="ECO:0000256" key="5">
    <source>
        <dbReference type="ARBA" id="ARBA00023180"/>
    </source>
</evidence>
<proteinExistence type="inferred from homology"/>
<evidence type="ECO:0000256" key="8">
    <source>
        <dbReference type="SAM" id="SignalP"/>
    </source>
</evidence>
<feature type="compositionally biased region" description="Low complexity" evidence="7">
    <location>
        <begin position="168"/>
        <end position="178"/>
    </location>
</feature>
<keyword evidence="3" id="KW-0472">Membrane</keyword>
<evidence type="ECO:0000256" key="7">
    <source>
        <dbReference type="SAM" id="MobiDB-lite"/>
    </source>
</evidence>
<comment type="caution">
    <text evidence="6">Lacks conserved residue(s) required for the propagation of feature annotation.</text>
</comment>
<evidence type="ECO:0000259" key="9">
    <source>
        <dbReference type="PROSITE" id="PS51551"/>
    </source>
</evidence>
<dbReference type="InterPro" id="IPR031328">
    <property type="entry name" value="Ephrin"/>
</dbReference>
<dbReference type="Pfam" id="PF00812">
    <property type="entry name" value="Ephrin"/>
    <property type="match status" value="1"/>
</dbReference>
<dbReference type="GO" id="GO:0007411">
    <property type="term" value="P:axon guidance"/>
    <property type="evidence" value="ECO:0007669"/>
    <property type="project" value="TreeGrafter"/>
</dbReference>
<keyword evidence="5" id="KW-0325">Glycoprotein</keyword>
<keyword evidence="2 8" id="KW-0732">Signal</keyword>
<dbReference type="AlphaFoldDB" id="A0AAN5CCE7"/>
<dbReference type="InterPro" id="IPR001799">
    <property type="entry name" value="Ephrin_RBD"/>
</dbReference>
<dbReference type="Proteomes" id="UP001328107">
    <property type="component" value="Unassembled WGS sequence"/>
</dbReference>
<name>A0AAN5CCE7_9BILA</name>
<keyword evidence="4 6" id="KW-1015">Disulfide bond</keyword>
<feature type="domain" description="Ephrin RBD" evidence="9">
    <location>
        <begin position="23"/>
        <end position="148"/>
    </location>
</feature>
<feature type="non-terminal residue" evidence="10">
    <location>
        <position position="1"/>
    </location>
</feature>
<comment type="similarity">
    <text evidence="6">Belongs to the ephrin family.</text>
</comment>
<evidence type="ECO:0000256" key="2">
    <source>
        <dbReference type="ARBA" id="ARBA00022729"/>
    </source>
</evidence>
<dbReference type="Gene3D" id="2.60.40.420">
    <property type="entry name" value="Cupredoxins - blue copper proteins"/>
    <property type="match status" value="1"/>
</dbReference>
<dbReference type="PANTHER" id="PTHR11304">
    <property type="entry name" value="EPHRIN"/>
    <property type="match status" value="1"/>
</dbReference>
<accession>A0AAN5CCE7</accession>
<protein>
    <recommendedName>
        <fullName evidence="9">Ephrin RBD domain-containing protein</fullName>
    </recommendedName>
</protein>
<sequence>LNSSQTMRPLLISLLLFVVSDAKRLPDIYWNSTNPHLESCAAVDDLVDIHCPFGRTNEQSIIYRVSKEEYDECRLGDQPKEVGRCTDPKVETKLKIAFRSFQPNPFAMTYKADMTYYFISTSSGSPDGMANREGGLCTTHALKMKLHVVKRGGACHVHRKHSHHGHHIPSTTTTTEKSTVTKEIPRKSPFGMKEERREEWILTPAIPIEKKNREDEALWDHFYQKVDLTPPRDVRTRGERVAIDTTASEYKVADAYEALGQVLDGQVMFEIHEIGDEPDSLPWRSSGSSILSSSSTIILLLLVAVLRR</sequence>
<feature type="region of interest" description="Disordered" evidence="7">
    <location>
        <begin position="158"/>
        <end position="182"/>
    </location>
</feature>
<evidence type="ECO:0000256" key="3">
    <source>
        <dbReference type="ARBA" id="ARBA00023136"/>
    </source>
</evidence>
<dbReference type="SUPFAM" id="SSF49503">
    <property type="entry name" value="Cupredoxins"/>
    <property type="match status" value="1"/>
</dbReference>
<dbReference type="GO" id="GO:0046875">
    <property type="term" value="F:ephrin receptor binding"/>
    <property type="evidence" value="ECO:0007669"/>
    <property type="project" value="TreeGrafter"/>
</dbReference>
<dbReference type="PANTHER" id="PTHR11304:SF43">
    <property type="entry name" value="EPHRIN RBD DOMAIN-CONTAINING PROTEIN"/>
    <property type="match status" value="1"/>
</dbReference>
<dbReference type="EMBL" id="BTRK01000002">
    <property type="protein sequence ID" value="GMR36216.1"/>
    <property type="molecule type" value="Genomic_DNA"/>
</dbReference>
<keyword evidence="11" id="KW-1185">Reference proteome</keyword>
<dbReference type="CDD" id="cd02675">
    <property type="entry name" value="Ephrin_ectodomain"/>
    <property type="match status" value="1"/>
</dbReference>
<dbReference type="GO" id="GO:0048013">
    <property type="term" value="P:ephrin receptor signaling pathway"/>
    <property type="evidence" value="ECO:0007669"/>
    <property type="project" value="TreeGrafter"/>
</dbReference>
<dbReference type="PROSITE" id="PS51551">
    <property type="entry name" value="EPHRIN_RBD_2"/>
    <property type="match status" value="1"/>
</dbReference>
<gene>
    <name evidence="10" type="ORF">PMAYCL1PPCAC_06411</name>
</gene>
<evidence type="ECO:0000256" key="1">
    <source>
        <dbReference type="ARBA" id="ARBA00004370"/>
    </source>
</evidence>
<evidence type="ECO:0000313" key="10">
    <source>
        <dbReference type="EMBL" id="GMR36216.1"/>
    </source>
</evidence>
<dbReference type="InterPro" id="IPR008972">
    <property type="entry name" value="Cupredoxin"/>
</dbReference>
<evidence type="ECO:0000256" key="6">
    <source>
        <dbReference type="PROSITE-ProRule" id="PRU00884"/>
    </source>
</evidence>
<feature type="compositionally biased region" description="Basic residues" evidence="7">
    <location>
        <begin position="158"/>
        <end position="167"/>
    </location>
</feature>
<feature type="chain" id="PRO_5042891186" description="Ephrin RBD domain-containing protein" evidence="8">
    <location>
        <begin position="23"/>
        <end position="308"/>
    </location>
</feature>
<comment type="subcellular location">
    <subcellularLocation>
        <location evidence="1">Membrane</location>
    </subcellularLocation>
</comment>
<feature type="signal peptide" evidence="8">
    <location>
        <begin position="1"/>
        <end position="22"/>
    </location>
</feature>
<evidence type="ECO:0000256" key="4">
    <source>
        <dbReference type="ARBA" id="ARBA00023157"/>
    </source>
</evidence>
<evidence type="ECO:0000313" key="11">
    <source>
        <dbReference type="Proteomes" id="UP001328107"/>
    </source>
</evidence>
<reference evidence="11" key="1">
    <citation type="submission" date="2022-10" db="EMBL/GenBank/DDBJ databases">
        <title>Genome assembly of Pristionchus species.</title>
        <authorList>
            <person name="Yoshida K."/>
            <person name="Sommer R.J."/>
        </authorList>
    </citation>
    <scope>NUCLEOTIDE SEQUENCE [LARGE SCALE GENOMIC DNA]</scope>
    <source>
        <strain evidence="11">RS5460</strain>
    </source>
</reference>
<organism evidence="10 11">
    <name type="scientific">Pristionchus mayeri</name>
    <dbReference type="NCBI Taxonomy" id="1317129"/>
    <lineage>
        <taxon>Eukaryota</taxon>
        <taxon>Metazoa</taxon>
        <taxon>Ecdysozoa</taxon>
        <taxon>Nematoda</taxon>
        <taxon>Chromadorea</taxon>
        <taxon>Rhabditida</taxon>
        <taxon>Rhabditina</taxon>
        <taxon>Diplogasteromorpha</taxon>
        <taxon>Diplogasteroidea</taxon>
        <taxon>Neodiplogasteridae</taxon>
        <taxon>Pristionchus</taxon>
    </lineage>
</organism>
<feature type="disulfide bond" evidence="6">
    <location>
        <begin position="73"/>
        <end position="137"/>
    </location>
</feature>
<dbReference type="GO" id="GO:0005886">
    <property type="term" value="C:plasma membrane"/>
    <property type="evidence" value="ECO:0007669"/>
    <property type="project" value="TreeGrafter"/>
</dbReference>